<protein>
    <recommendedName>
        <fullName evidence="1">UPF0303 protein ETAF_1308</fullName>
    </recommendedName>
</protein>
<evidence type="ECO:0000256" key="1">
    <source>
        <dbReference type="HAMAP-Rule" id="MF_00761"/>
    </source>
</evidence>
<dbReference type="KEGG" id="etd:ETAF_1308"/>
<evidence type="ECO:0000313" key="2">
    <source>
        <dbReference type="EMBL" id="ADM41420.1"/>
    </source>
</evidence>
<comment type="similarity">
    <text evidence="1">Belongs to the UPF0303 family.</text>
</comment>
<dbReference type="Gene3D" id="3.30.450.150">
    <property type="entry name" value="Haem-degrading domain"/>
    <property type="match status" value="1"/>
</dbReference>
<dbReference type="NCBIfam" id="NF002696">
    <property type="entry name" value="PRK02487.1-5"/>
    <property type="match status" value="1"/>
</dbReference>
<reference evidence="3" key="1">
    <citation type="submission" date="2010-08" db="EMBL/GenBank/DDBJ databases">
        <title>Genome comparisons of Edwardsiella bacteria analysed using deep sequencing technology.</title>
        <authorList>
            <person name="van Soest J.J."/>
            <person name="Henkel C.V."/>
            <person name="Jansen H.J."/>
            <person name="van den Hondel C.A.M.J.J."/>
            <person name="Bloemberg G.V."/>
            <person name="Meijer A.H."/>
            <person name="Spaink H.P."/>
        </authorList>
    </citation>
    <scope>NUCLEOTIDE SEQUENCE [LARGE SCALE GENOMIC DNA]</scope>
    <source>
        <strain evidence="3">FL6-60</strain>
    </source>
</reference>
<dbReference type="AlphaFoldDB" id="A0A0H3DPV0"/>
<dbReference type="EMBL" id="CP002154">
    <property type="protein sequence ID" value="ADM41420.1"/>
    <property type="molecule type" value="Genomic_DNA"/>
</dbReference>
<dbReference type="HAMAP" id="MF_00761">
    <property type="entry name" value="UPF0303"/>
    <property type="match status" value="1"/>
</dbReference>
<keyword evidence="3" id="KW-1185">Reference proteome</keyword>
<dbReference type="PANTHER" id="PTHR28255">
    <property type="match status" value="1"/>
</dbReference>
<dbReference type="HOGENOM" id="CLU_101036_2_1_6"/>
<sequence>MSSEEALARLAAEEQQLQFTLFNPDTAWQLGCALRQEAERRGLHVTIDIQFADQTLFHCAMPGTSPDNAEWIRRKRNVVLRFQRSSYAMGMRLTLRNTTLEAFYGLSPADYAPQGGSFPLRIANCGCVGAISVSGAPQLDDHLLVSEVIARFLGINQQNHA</sequence>
<dbReference type="PANTHER" id="PTHR28255:SF1">
    <property type="entry name" value="UPF0303 PROTEIN YBR137W"/>
    <property type="match status" value="1"/>
</dbReference>
<dbReference type="Proteomes" id="UP000002230">
    <property type="component" value="Chromosome"/>
</dbReference>
<dbReference type="Pfam" id="PF03928">
    <property type="entry name" value="HbpS-like"/>
    <property type="match status" value="1"/>
</dbReference>
<dbReference type="InterPro" id="IPR010371">
    <property type="entry name" value="YBR137W-like"/>
</dbReference>
<gene>
    <name evidence="2" type="ordered locus">ETAF_1308</name>
</gene>
<dbReference type="PIRSF" id="PIRSF008757">
    <property type="entry name" value="UCP008757"/>
    <property type="match status" value="1"/>
</dbReference>
<accession>A0A0H3DPV0</accession>
<dbReference type="SUPFAM" id="SSF143744">
    <property type="entry name" value="GlcG-like"/>
    <property type="match status" value="1"/>
</dbReference>
<evidence type="ECO:0000313" key="3">
    <source>
        <dbReference type="Proteomes" id="UP000002230"/>
    </source>
</evidence>
<dbReference type="InterPro" id="IPR038084">
    <property type="entry name" value="PduO/GlcC-like_sf"/>
</dbReference>
<dbReference type="PATRIC" id="fig|718251.5.peg.1354"/>
<organism evidence="2 3">
    <name type="scientific">Edwardsiella tarda (strain FL6-60)</name>
    <dbReference type="NCBI Taxonomy" id="718251"/>
    <lineage>
        <taxon>Bacteria</taxon>
        <taxon>Pseudomonadati</taxon>
        <taxon>Pseudomonadota</taxon>
        <taxon>Gammaproteobacteria</taxon>
        <taxon>Enterobacterales</taxon>
        <taxon>Hafniaceae</taxon>
        <taxon>Edwardsiella</taxon>
    </lineage>
</organism>
<dbReference type="InterPro" id="IPR005624">
    <property type="entry name" value="PduO/GlcC-like"/>
</dbReference>
<name>A0A0H3DPV0_EDWTF</name>
<proteinExistence type="inferred from homology"/>
<reference evidence="2 3" key="2">
    <citation type="journal article" date="2011" name="BMC Immunol.">
        <title>Comparison of static immersion and intravenous injection systems for exposure of zebrafish embryos to the natural pathogen Edwardsiella tarda.</title>
        <authorList>
            <person name="van Soest J.J."/>
            <person name="Stockhammer O.W."/>
            <person name="Ordas A."/>
            <person name="Bloemberg G.V."/>
            <person name="Spaink H.P."/>
            <person name="Meijer A.H."/>
        </authorList>
    </citation>
    <scope>NUCLEOTIDE SEQUENCE [LARGE SCALE GENOMIC DNA]</scope>
    <source>
        <strain evidence="2 3">FL6-60</strain>
    </source>
</reference>